<dbReference type="InterPro" id="IPR053848">
    <property type="entry name" value="IMS_HHH_1"/>
</dbReference>
<organism evidence="4">
    <name type="scientific">Clastoptera arizonana</name>
    <name type="common">Arizona spittle bug</name>
    <dbReference type="NCBI Taxonomy" id="38151"/>
    <lineage>
        <taxon>Eukaryota</taxon>
        <taxon>Metazoa</taxon>
        <taxon>Ecdysozoa</taxon>
        <taxon>Arthropoda</taxon>
        <taxon>Hexapoda</taxon>
        <taxon>Insecta</taxon>
        <taxon>Pterygota</taxon>
        <taxon>Neoptera</taxon>
        <taxon>Paraneoptera</taxon>
        <taxon>Hemiptera</taxon>
        <taxon>Auchenorrhyncha</taxon>
        <taxon>Cercopoidea</taxon>
        <taxon>Clastopteridae</taxon>
        <taxon>Clastoptera</taxon>
    </lineage>
</organism>
<dbReference type="Pfam" id="PF00817">
    <property type="entry name" value="IMS"/>
    <property type="match status" value="1"/>
</dbReference>
<dbReference type="FunFam" id="3.40.1170.60:FF:000006">
    <property type="entry name" value="DNA polymerase iota"/>
    <property type="match status" value="1"/>
</dbReference>
<gene>
    <name evidence="4" type="ORF">g.9628</name>
</gene>
<dbReference type="EMBL" id="GEDC01025764">
    <property type="protein sequence ID" value="JAS11534.1"/>
    <property type="molecule type" value="Transcribed_RNA"/>
</dbReference>
<protein>
    <recommendedName>
        <fullName evidence="3">UmuC domain-containing protein</fullName>
    </recommendedName>
</protein>
<dbReference type="Gene3D" id="1.10.150.20">
    <property type="entry name" value="5' to 3' exonuclease, C-terminal subdomain"/>
    <property type="match status" value="1"/>
</dbReference>
<dbReference type="Gene3D" id="3.30.1490.100">
    <property type="entry name" value="DNA polymerase, Y-family, little finger domain"/>
    <property type="match status" value="1"/>
</dbReference>
<evidence type="ECO:0000259" key="3">
    <source>
        <dbReference type="PROSITE" id="PS50173"/>
    </source>
</evidence>
<dbReference type="GO" id="GO:0003684">
    <property type="term" value="F:damaged DNA binding"/>
    <property type="evidence" value="ECO:0007669"/>
    <property type="project" value="InterPro"/>
</dbReference>
<dbReference type="InterPro" id="IPR036775">
    <property type="entry name" value="DNA_pol_Y-fam_lit_finger_sf"/>
</dbReference>
<dbReference type="Pfam" id="PF21999">
    <property type="entry name" value="IMS_HHH_1"/>
    <property type="match status" value="1"/>
</dbReference>
<reference evidence="4" key="1">
    <citation type="submission" date="2015-12" db="EMBL/GenBank/DDBJ databases">
        <title>De novo transcriptome assembly of four potential Pierce s Disease insect vectors from Arizona vineyards.</title>
        <authorList>
            <person name="Tassone E.E."/>
        </authorList>
    </citation>
    <scope>NUCLEOTIDE SEQUENCE</scope>
</reference>
<dbReference type="InterPro" id="IPR043128">
    <property type="entry name" value="Rev_trsase/Diguanyl_cyclase"/>
</dbReference>
<dbReference type="PANTHER" id="PTHR46404">
    <property type="entry name" value="DNA POLYMERASE IOTA"/>
    <property type="match status" value="1"/>
</dbReference>
<dbReference type="GO" id="GO:0003887">
    <property type="term" value="F:DNA-directed DNA polymerase activity"/>
    <property type="evidence" value="ECO:0007669"/>
    <property type="project" value="InterPro"/>
</dbReference>
<proteinExistence type="inferred from homology"/>
<name>A0A1B6CDJ9_9HEMI</name>
<dbReference type="Gene3D" id="3.30.70.270">
    <property type="match status" value="1"/>
</dbReference>
<evidence type="ECO:0000313" key="4">
    <source>
        <dbReference type="EMBL" id="JAS11534.1"/>
    </source>
</evidence>
<comment type="similarity">
    <text evidence="1">Belongs to the DNA polymerase type-Y family.</text>
</comment>
<evidence type="ECO:0000256" key="1">
    <source>
        <dbReference type="ARBA" id="ARBA00010945"/>
    </source>
</evidence>
<sequence length="577" mass="65487">MDECEFYDSINKHTRTIIHFDIDCFYAQCEMLKNPELRYKPLGVKQKNYIITSNYVARAYGIRKCMLLKDALLICPHLVIVNGEDLYDYRKMSARVTEIIKQYSNKVEKLGLDENFVDVSELVSFRLEKDSEDKPITFSGQIYKNVMDNKCICGCTKRLKYGSIIANEIRGEIKEILNLTCSAGIGHNKLVAKLVSSIHKPDQQTTILPNAVPILMSTLCSLRAIPGIGKKTSYILNNCNIKTISDIQNCSLHELEKQLGKSVSEWIVKSSFGIDDSIVKTSGKPQTLSIEDAVIKISTITEIEDKFINLIERLLILVREDGRLPTTLKVTLRKVSKYSRVSKQCTVNPNIIKSSASSRTILQMAMGMFESLIDQTKPFHLTLVGIGFTKFKDIYNGKKSIVSFLTDSKSDTPTASVSNTFFSNRKSNLCKPYTEIDSKSITGKFVATDNEVCSRQESFNNVEQPLVTSYEHIFYNLNPENQSSLTLEKTNLSFSSKREGLICPEGVDKDVFSQLPIDIQEELIRVNRTSYQEIQVKKLNSTDHKNNALKKLNSRSKFKNKKSFNQLNKIQNYFSKI</sequence>
<dbReference type="GO" id="GO:0019985">
    <property type="term" value="P:translesion synthesis"/>
    <property type="evidence" value="ECO:0007669"/>
    <property type="project" value="TreeGrafter"/>
</dbReference>
<dbReference type="InterPro" id="IPR001126">
    <property type="entry name" value="UmuC"/>
</dbReference>
<evidence type="ECO:0000256" key="2">
    <source>
        <dbReference type="ARBA" id="ARBA00022634"/>
    </source>
</evidence>
<accession>A0A1B6CDJ9</accession>
<dbReference type="InterPro" id="IPR043502">
    <property type="entry name" value="DNA/RNA_pol_sf"/>
</dbReference>
<keyword evidence="2" id="KW-0237">DNA synthesis</keyword>
<dbReference type="PANTHER" id="PTHR46404:SF1">
    <property type="entry name" value="DNA POLYMERASE IOTA"/>
    <property type="match status" value="1"/>
</dbReference>
<dbReference type="Gene3D" id="3.40.1170.60">
    <property type="match status" value="1"/>
</dbReference>
<dbReference type="SUPFAM" id="SSF56672">
    <property type="entry name" value="DNA/RNA polymerases"/>
    <property type="match status" value="1"/>
</dbReference>
<dbReference type="AlphaFoldDB" id="A0A1B6CDJ9"/>
<dbReference type="GO" id="GO:0006281">
    <property type="term" value="P:DNA repair"/>
    <property type="evidence" value="ECO:0007669"/>
    <property type="project" value="InterPro"/>
</dbReference>
<dbReference type="PIRSF" id="PIRSF036603">
    <property type="entry name" value="DPol_eta"/>
    <property type="match status" value="1"/>
</dbReference>
<dbReference type="PROSITE" id="PS50173">
    <property type="entry name" value="UMUC"/>
    <property type="match status" value="1"/>
</dbReference>
<dbReference type="Gene3D" id="6.10.250.1630">
    <property type="match status" value="1"/>
</dbReference>
<feature type="domain" description="UmuC" evidence="3">
    <location>
        <begin position="17"/>
        <end position="229"/>
    </location>
</feature>
<dbReference type="Pfam" id="PF11799">
    <property type="entry name" value="IMS_C"/>
    <property type="match status" value="1"/>
</dbReference>
<dbReference type="InterPro" id="IPR017961">
    <property type="entry name" value="DNA_pol_Y-fam_little_finger"/>
</dbReference>
<dbReference type="SUPFAM" id="SSF100879">
    <property type="entry name" value="Lesion bypass DNA polymerase (Y-family), little finger domain"/>
    <property type="match status" value="1"/>
</dbReference>